<comment type="caution">
    <text evidence="6">The sequence shown here is derived from an EMBL/GenBank/DDBJ whole genome shotgun (WGS) entry which is preliminary data.</text>
</comment>
<evidence type="ECO:0000256" key="1">
    <source>
        <dbReference type="ARBA" id="ARBA00006995"/>
    </source>
</evidence>
<dbReference type="PROSITE" id="PS50005">
    <property type="entry name" value="TPR"/>
    <property type="match status" value="1"/>
</dbReference>
<keyword evidence="5" id="KW-1133">Transmembrane helix</keyword>
<dbReference type="EMBL" id="JARBHA010000020">
    <property type="protein sequence ID" value="KAJ9670260.1"/>
    <property type="molecule type" value="Genomic_DNA"/>
</dbReference>
<evidence type="ECO:0000313" key="7">
    <source>
        <dbReference type="Proteomes" id="UP001168098"/>
    </source>
</evidence>
<evidence type="ECO:0000256" key="2">
    <source>
        <dbReference type="ARBA" id="ARBA00022737"/>
    </source>
</evidence>
<comment type="similarity">
    <text evidence="1">Belongs to the TTC36 family.</text>
</comment>
<dbReference type="InterPro" id="IPR011990">
    <property type="entry name" value="TPR-like_helical_dom_sf"/>
</dbReference>
<feature type="repeat" description="TPR" evidence="4">
    <location>
        <begin position="166"/>
        <end position="199"/>
    </location>
</feature>
<dbReference type="PANTHER" id="PTHR21405:SF0">
    <property type="entry name" value="TETRATRICOPEPTIDE REPEAT PROTEIN 36"/>
    <property type="match status" value="1"/>
</dbReference>
<evidence type="ECO:0000256" key="3">
    <source>
        <dbReference type="ARBA" id="ARBA00022803"/>
    </source>
</evidence>
<reference evidence="6 7" key="1">
    <citation type="journal article" date="2023" name="BMC Biotechnol.">
        <title>Vitis rotundifolia cv Carlos genome sequencing.</title>
        <authorList>
            <person name="Huff M."/>
            <person name="Hulse-Kemp A."/>
            <person name="Scheffler B."/>
            <person name="Youngblood R."/>
            <person name="Simpson S."/>
            <person name="Babiker E."/>
            <person name="Staton M."/>
        </authorList>
    </citation>
    <scope>NUCLEOTIDE SEQUENCE [LARGE SCALE GENOMIC DNA]</scope>
    <source>
        <tissue evidence="6">Leaf</tissue>
    </source>
</reference>
<dbReference type="Pfam" id="PF07719">
    <property type="entry name" value="TPR_2"/>
    <property type="match status" value="1"/>
</dbReference>
<organism evidence="6 7">
    <name type="scientific">Vitis rotundifolia</name>
    <name type="common">Muscadine grape</name>
    <dbReference type="NCBI Taxonomy" id="103349"/>
    <lineage>
        <taxon>Eukaryota</taxon>
        <taxon>Viridiplantae</taxon>
        <taxon>Streptophyta</taxon>
        <taxon>Embryophyta</taxon>
        <taxon>Tracheophyta</taxon>
        <taxon>Spermatophyta</taxon>
        <taxon>Magnoliopsida</taxon>
        <taxon>eudicotyledons</taxon>
        <taxon>Gunneridae</taxon>
        <taxon>Pentapetalae</taxon>
        <taxon>rosids</taxon>
        <taxon>Vitales</taxon>
        <taxon>Vitaceae</taxon>
        <taxon>Viteae</taxon>
        <taxon>Vitis</taxon>
    </lineage>
</organism>
<keyword evidence="5" id="KW-0472">Membrane</keyword>
<feature type="transmembrane region" description="Helical" evidence="5">
    <location>
        <begin position="6"/>
        <end position="25"/>
    </location>
</feature>
<dbReference type="AlphaFoldDB" id="A0AA38YGY2"/>
<gene>
    <name evidence="6" type="ORF">PVL29_026667</name>
</gene>
<evidence type="ECO:0000313" key="6">
    <source>
        <dbReference type="EMBL" id="KAJ9670260.1"/>
    </source>
</evidence>
<protein>
    <submittedName>
        <fullName evidence="6">Uncharacterized protein</fullName>
    </submittedName>
</protein>
<proteinExistence type="inferred from homology"/>
<dbReference type="Proteomes" id="UP001168098">
    <property type="component" value="Unassembled WGS sequence"/>
</dbReference>
<dbReference type="InterPro" id="IPR019734">
    <property type="entry name" value="TPR_rpt"/>
</dbReference>
<keyword evidence="7" id="KW-1185">Reference proteome</keyword>
<name>A0AA38YGY2_VITRO</name>
<dbReference type="SUPFAM" id="SSF48452">
    <property type="entry name" value="TPR-like"/>
    <property type="match status" value="1"/>
</dbReference>
<evidence type="ECO:0000256" key="5">
    <source>
        <dbReference type="SAM" id="Phobius"/>
    </source>
</evidence>
<dbReference type="InterPro" id="IPR013105">
    <property type="entry name" value="TPR_2"/>
</dbReference>
<evidence type="ECO:0000256" key="4">
    <source>
        <dbReference type="PROSITE-ProRule" id="PRU00339"/>
    </source>
</evidence>
<keyword evidence="2" id="KW-0677">Repeat</keyword>
<keyword evidence="3 4" id="KW-0802">TPR repeat</keyword>
<dbReference type="PANTHER" id="PTHR21405">
    <property type="entry name" value="CDNA SEQUENCE BC021608"/>
    <property type="match status" value="1"/>
</dbReference>
<dbReference type="Gene3D" id="1.25.40.10">
    <property type="entry name" value="Tetratricopeptide repeat domain"/>
    <property type="match status" value="1"/>
</dbReference>
<accession>A0AA38YGY2</accession>
<keyword evidence="5" id="KW-0812">Transmembrane</keyword>
<dbReference type="SMART" id="SM00028">
    <property type="entry name" value="TPR"/>
    <property type="match status" value="1"/>
</dbReference>
<sequence>MAPDVIVQAGLLILTLVIFVAMYKLPKQALAKLRLKNRATVQANRHFLQGAQLLARARSAQKRATSLTLAQGAVAEANKALNLDPKDAGAQILKALALDLQGHKSSALKSLDAALMPPAVKSLSDRERGDALFKRAELRLAINRRRRVDSAVADLVEAVRLSEDNCKAFCLLGECYEHKGMKDEARKAFLQAQRIEPTSDAARQALERLASPS</sequence>
<dbReference type="InterPro" id="IPR038906">
    <property type="entry name" value="TTC36"/>
</dbReference>